<evidence type="ECO:0000256" key="2">
    <source>
        <dbReference type="ARBA" id="ARBA00004429"/>
    </source>
</evidence>
<dbReference type="GO" id="GO:0055056">
    <property type="term" value="F:D-glucose transmembrane transporter activity"/>
    <property type="evidence" value="ECO:0007669"/>
    <property type="project" value="InterPro"/>
</dbReference>
<gene>
    <name evidence="12" type="primary">fucP</name>
    <name evidence="12" type="ORF">ABO01nite_04750</name>
</gene>
<dbReference type="Gene3D" id="1.20.1250.20">
    <property type="entry name" value="MFS general substrate transporter like domains"/>
    <property type="match status" value="2"/>
</dbReference>
<organism evidence="12 13">
    <name type="scientific">Asaia bogorensis NBRC 16594</name>
    <dbReference type="NCBI Taxonomy" id="1231624"/>
    <lineage>
        <taxon>Bacteria</taxon>
        <taxon>Pseudomonadati</taxon>
        <taxon>Pseudomonadota</taxon>
        <taxon>Alphaproteobacteria</taxon>
        <taxon>Acetobacterales</taxon>
        <taxon>Acetobacteraceae</taxon>
        <taxon>Asaia</taxon>
    </lineage>
</organism>
<dbReference type="EMBL" id="BJVS01000001">
    <property type="protein sequence ID" value="GEL52468.1"/>
    <property type="molecule type" value="Genomic_DNA"/>
</dbReference>
<comment type="similarity">
    <text evidence="3">Belongs to the major facilitator superfamily. FHS transporter (TC 2.A.1.7) family.</text>
</comment>
<evidence type="ECO:0000256" key="3">
    <source>
        <dbReference type="ARBA" id="ARBA00009120"/>
    </source>
</evidence>
<feature type="transmembrane region" description="Helical" evidence="11">
    <location>
        <begin position="309"/>
        <end position="326"/>
    </location>
</feature>
<dbReference type="InterPro" id="IPR050375">
    <property type="entry name" value="MFS_TsgA-like"/>
</dbReference>
<evidence type="ECO:0000256" key="8">
    <source>
        <dbReference type="ARBA" id="ARBA00022692"/>
    </source>
</evidence>
<keyword evidence="13" id="KW-1185">Reference proteome</keyword>
<feature type="transmembrane region" description="Helical" evidence="11">
    <location>
        <begin position="145"/>
        <end position="168"/>
    </location>
</feature>
<name>A0AAN4U1T0_9PROT</name>
<dbReference type="InterPro" id="IPR005964">
    <property type="entry name" value="Glc/Gal_transptr_bac"/>
</dbReference>
<evidence type="ECO:0000313" key="13">
    <source>
        <dbReference type="Proteomes" id="UP000321287"/>
    </source>
</evidence>
<comment type="function">
    <text evidence="1">Intake of glucose and galactose.</text>
</comment>
<evidence type="ECO:0000256" key="9">
    <source>
        <dbReference type="ARBA" id="ARBA00022989"/>
    </source>
</evidence>
<evidence type="ECO:0000256" key="4">
    <source>
        <dbReference type="ARBA" id="ARBA00022448"/>
    </source>
</evidence>
<keyword evidence="5" id="KW-1003">Cell membrane</keyword>
<dbReference type="SUPFAM" id="SSF103473">
    <property type="entry name" value="MFS general substrate transporter"/>
    <property type="match status" value="1"/>
</dbReference>
<keyword evidence="4" id="KW-0813">Transport</keyword>
<comment type="subcellular location">
    <subcellularLocation>
        <location evidence="2">Cell inner membrane</location>
        <topology evidence="2">Multi-pass membrane protein</topology>
    </subcellularLocation>
</comment>
<sequence>MPSQVSTSKGVASSVAALALLSSVFFMWGFATVLNDILVPHLKAAFSLDYTASLLVQFCFYLGYLVISLPASRLVSALGYKNAVILGLVGMAASCLLFIPASAFFSYGFFLVALFLLAAAITLLQVAANPYVVVIGDEASASSRLTMVQAFNSLGTTLAPLFGGILIFGRSHESSTGGQLAETAGQHIQDAQMVQLPYGLIALVLLAMALVVWRFPLPSIDAGSRKMAAAGTQHSVWRHRNLFWGVPAIFLYMICEIGIGSTLVNFISQKQIGDMSHAQAAHYVAFFWGGAMVGRFVGAALMRRVSPHLMLGLASLAGAMLILVVVSSSGGLAMWALLLTGLCHSIMFPTIFSLGVAELGPQTEQGAGWLIMAIAGGAAAIFQGVLADHIGLSLSYLLPFACYLYLLFYASWGSVPRRHASVTRETIS</sequence>
<feature type="transmembrane region" description="Helical" evidence="11">
    <location>
        <begin position="369"/>
        <end position="387"/>
    </location>
</feature>
<reference evidence="12 13" key="1">
    <citation type="submission" date="2019-07" db="EMBL/GenBank/DDBJ databases">
        <title>Whole genome shotgun sequence of Asaia bogorensis NBRC 16594.</title>
        <authorList>
            <person name="Hosoyama A."/>
            <person name="Uohara A."/>
            <person name="Ohji S."/>
            <person name="Ichikawa N."/>
        </authorList>
    </citation>
    <scope>NUCLEOTIDE SEQUENCE [LARGE SCALE GENOMIC DNA]</scope>
    <source>
        <strain evidence="12 13">NBRC 16594</strain>
    </source>
</reference>
<feature type="transmembrane region" description="Helical" evidence="11">
    <location>
        <begin position="332"/>
        <end position="357"/>
    </location>
</feature>
<dbReference type="GO" id="GO:0005354">
    <property type="term" value="F:galactose transmembrane transporter activity"/>
    <property type="evidence" value="ECO:0007669"/>
    <property type="project" value="InterPro"/>
</dbReference>
<dbReference type="InterPro" id="IPR036259">
    <property type="entry name" value="MFS_trans_sf"/>
</dbReference>
<evidence type="ECO:0000256" key="6">
    <source>
        <dbReference type="ARBA" id="ARBA00022519"/>
    </source>
</evidence>
<evidence type="ECO:0000313" key="12">
    <source>
        <dbReference type="EMBL" id="GEL52468.1"/>
    </source>
</evidence>
<dbReference type="Pfam" id="PF07690">
    <property type="entry name" value="MFS_1"/>
    <property type="match status" value="1"/>
</dbReference>
<dbReference type="RefSeq" id="WP_062164907.1">
    <property type="nucleotide sequence ID" value="NZ_AP014690.1"/>
</dbReference>
<evidence type="ECO:0000256" key="5">
    <source>
        <dbReference type="ARBA" id="ARBA00022475"/>
    </source>
</evidence>
<evidence type="ECO:0000256" key="7">
    <source>
        <dbReference type="ARBA" id="ARBA00022597"/>
    </source>
</evidence>
<feature type="transmembrane region" description="Helical" evidence="11">
    <location>
        <begin position="50"/>
        <end position="71"/>
    </location>
</feature>
<dbReference type="PANTHER" id="PTHR43702">
    <property type="entry name" value="L-FUCOSE-PROTON SYMPORTER"/>
    <property type="match status" value="1"/>
</dbReference>
<protein>
    <submittedName>
        <fullName evidence="12">MFS transporter</fullName>
    </submittedName>
</protein>
<evidence type="ECO:0000256" key="11">
    <source>
        <dbReference type="SAM" id="Phobius"/>
    </source>
</evidence>
<dbReference type="InterPro" id="IPR011701">
    <property type="entry name" value="MFS"/>
</dbReference>
<keyword evidence="8 11" id="KW-0812">Transmembrane</keyword>
<dbReference type="GO" id="GO:1904659">
    <property type="term" value="P:D-glucose transmembrane transport"/>
    <property type="evidence" value="ECO:0007669"/>
    <property type="project" value="InterPro"/>
</dbReference>
<dbReference type="PANTHER" id="PTHR43702:SF3">
    <property type="entry name" value="PROTEIN TSGA"/>
    <property type="match status" value="1"/>
</dbReference>
<dbReference type="AlphaFoldDB" id="A0AAN4U1T0"/>
<feature type="transmembrane region" description="Helical" evidence="11">
    <location>
        <begin position="196"/>
        <end position="217"/>
    </location>
</feature>
<feature type="transmembrane region" description="Helical" evidence="11">
    <location>
        <begin position="83"/>
        <end position="103"/>
    </location>
</feature>
<comment type="caution">
    <text evidence="12">The sequence shown here is derived from an EMBL/GenBank/DDBJ whole genome shotgun (WGS) entry which is preliminary data.</text>
</comment>
<keyword evidence="9 11" id="KW-1133">Transmembrane helix</keyword>
<proteinExistence type="inferred from homology"/>
<keyword evidence="10 11" id="KW-0472">Membrane</keyword>
<keyword evidence="7" id="KW-0762">Sugar transport</keyword>
<feature type="transmembrane region" description="Helical" evidence="11">
    <location>
        <begin position="12"/>
        <end position="30"/>
    </location>
</feature>
<dbReference type="GeneID" id="78226880"/>
<accession>A0AAN4U1T0</accession>
<dbReference type="CDD" id="cd17394">
    <property type="entry name" value="MFS_FucP_like"/>
    <property type="match status" value="1"/>
</dbReference>
<dbReference type="Proteomes" id="UP000321287">
    <property type="component" value="Unassembled WGS sequence"/>
</dbReference>
<keyword evidence="6" id="KW-0997">Cell inner membrane</keyword>
<feature type="transmembrane region" description="Helical" evidence="11">
    <location>
        <begin position="393"/>
        <end position="412"/>
    </location>
</feature>
<evidence type="ECO:0000256" key="10">
    <source>
        <dbReference type="ARBA" id="ARBA00023136"/>
    </source>
</evidence>
<feature type="transmembrane region" description="Helical" evidence="11">
    <location>
        <begin position="280"/>
        <end position="302"/>
    </location>
</feature>
<evidence type="ECO:0000256" key="1">
    <source>
        <dbReference type="ARBA" id="ARBA00003321"/>
    </source>
</evidence>
<feature type="transmembrane region" description="Helical" evidence="11">
    <location>
        <begin position="109"/>
        <end position="133"/>
    </location>
</feature>
<dbReference type="GO" id="GO:0005886">
    <property type="term" value="C:plasma membrane"/>
    <property type="evidence" value="ECO:0007669"/>
    <property type="project" value="UniProtKB-SubCell"/>
</dbReference>
<dbReference type="NCBIfam" id="TIGR01272">
    <property type="entry name" value="gluP"/>
    <property type="match status" value="1"/>
</dbReference>
<feature type="transmembrane region" description="Helical" evidence="11">
    <location>
        <begin position="242"/>
        <end position="268"/>
    </location>
</feature>